<dbReference type="GO" id="GO:0050897">
    <property type="term" value="F:cobalt ion binding"/>
    <property type="evidence" value="ECO:0007669"/>
    <property type="project" value="TreeGrafter"/>
</dbReference>
<keyword evidence="5 12" id="KW-0812">Transmembrane</keyword>
<evidence type="ECO:0000256" key="1">
    <source>
        <dbReference type="ARBA" id="ARBA00004651"/>
    </source>
</evidence>
<keyword evidence="7 12" id="KW-1133">Transmembrane helix</keyword>
<evidence type="ECO:0000256" key="8">
    <source>
        <dbReference type="ARBA" id="ARBA00023065"/>
    </source>
</evidence>
<keyword evidence="4" id="KW-1003">Cell membrane</keyword>
<evidence type="ECO:0000256" key="12">
    <source>
        <dbReference type="SAM" id="Phobius"/>
    </source>
</evidence>
<dbReference type="Pfam" id="PF01544">
    <property type="entry name" value="CorA"/>
    <property type="match status" value="1"/>
</dbReference>
<comment type="caution">
    <text evidence="13">The sequence shown here is derived from an EMBL/GenBank/DDBJ whole genome shotgun (WGS) entry which is preliminary data.</text>
</comment>
<keyword evidence="8" id="KW-0406">Ion transport</keyword>
<dbReference type="GO" id="GO:0005886">
    <property type="term" value="C:plasma membrane"/>
    <property type="evidence" value="ECO:0007669"/>
    <property type="project" value="UniProtKB-SubCell"/>
</dbReference>
<sequence>MIQYTLNMKLTRLSGNMHTDSEGISVKILTSEEYTQHYQDTPEYPVMLRNLSHIHCCKADVLGGCAAGTFAVPRKESPTAEKLCFCFFLTDSELLFIDDKDTAAPLLSQLEDMPLTGPLSSLGLLFNLMEYLIKDDVFFLQDYEEHLTRLEERLLDGEDDNFDRAILHIRKELTALGSYYEQLADMGESLQEALPDMAQDRSSVLFGLFTDRAGRLYSNVQTLKEYSMQLREMHQSQIDVRQNQIMKVLTIVTTFFMPLSLIAGWYGMNFVNMPELTSSSGYGVVILVCLLIIVIELWFFHKKKWFD</sequence>
<dbReference type="AlphaFoldDB" id="A0A2Y9BCS0"/>
<dbReference type="GO" id="GO:0000287">
    <property type="term" value="F:magnesium ion binding"/>
    <property type="evidence" value="ECO:0007669"/>
    <property type="project" value="TreeGrafter"/>
</dbReference>
<dbReference type="InterPro" id="IPR045863">
    <property type="entry name" value="CorA_TM1_TM2"/>
</dbReference>
<reference evidence="13 14" key="1">
    <citation type="submission" date="2018-05" db="EMBL/GenBank/DDBJ databases">
        <title>The Hungate 1000. A catalogue of reference genomes from the rumen microbiome.</title>
        <authorList>
            <person name="Kelly W."/>
        </authorList>
    </citation>
    <scope>NUCLEOTIDE SEQUENCE [LARGE SCALE GENOMIC DNA]</scope>
    <source>
        <strain evidence="13 14">NLAE-zl-C242</strain>
    </source>
</reference>
<keyword evidence="6" id="KW-0460">Magnesium</keyword>
<keyword evidence="3" id="KW-0813">Transport</keyword>
<dbReference type="Gene3D" id="1.20.58.340">
    <property type="entry name" value="Magnesium transport protein CorA, transmembrane region"/>
    <property type="match status" value="2"/>
</dbReference>
<evidence type="ECO:0000313" key="13">
    <source>
        <dbReference type="EMBL" id="PWJ29947.1"/>
    </source>
</evidence>
<dbReference type="SUPFAM" id="SSF143865">
    <property type="entry name" value="CorA soluble domain-like"/>
    <property type="match status" value="1"/>
</dbReference>
<protein>
    <submittedName>
        <fullName evidence="13">Magnesium transporter</fullName>
    </submittedName>
</protein>
<dbReference type="PANTHER" id="PTHR46494:SF1">
    <property type="entry name" value="CORA FAMILY METAL ION TRANSPORTER (EUROFUNG)"/>
    <property type="match status" value="1"/>
</dbReference>
<evidence type="ECO:0000256" key="4">
    <source>
        <dbReference type="ARBA" id="ARBA00022475"/>
    </source>
</evidence>
<comment type="catalytic activity">
    <reaction evidence="10">
        <text>Mg(2+)(in) = Mg(2+)(out)</text>
        <dbReference type="Rhea" id="RHEA:29827"/>
        <dbReference type="ChEBI" id="CHEBI:18420"/>
    </reaction>
</comment>
<evidence type="ECO:0000256" key="3">
    <source>
        <dbReference type="ARBA" id="ARBA00022448"/>
    </source>
</evidence>
<dbReference type="CDD" id="cd12826">
    <property type="entry name" value="EcCorA_ZntB-like_u1"/>
    <property type="match status" value="1"/>
</dbReference>
<name>A0A2Y9BCS0_9FIRM</name>
<evidence type="ECO:0000256" key="5">
    <source>
        <dbReference type="ARBA" id="ARBA00022692"/>
    </source>
</evidence>
<feature type="transmembrane region" description="Helical" evidence="12">
    <location>
        <begin position="248"/>
        <end position="268"/>
    </location>
</feature>
<evidence type="ECO:0000256" key="6">
    <source>
        <dbReference type="ARBA" id="ARBA00022842"/>
    </source>
</evidence>
<comment type="similarity">
    <text evidence="2">Belongs to the CorA metal ion transporter (MIT) (TC 1.A.35) family.</text>
</comment>
<dbReference type="GO" id="GO:0015087">
    <property type="term" value="F:cobalt ion transmembrane transporter activity"/>
    <property type="evidence" value="ECO:0007669"/>
    <property type="project" value="TreeGrafter"/>
</dbReference>
<dbReference type="FunFam" id="1.20.58.340:FF:000004">
    <property type="entry name" value="Magnesium transport protein CorA"/>
    <property type="match status" value="1"/>
</dbReference>
<keyword evidence="14" id="KW-1185">Reference proteome</keyword>
<evidence type="ECO:0000256" key="2">
    <source>
        <dbReference type="ARBA" id="ARBA00009765"/>
    </source>
</evidence>
<dbReference type="InterPro" id="IPR002523">
    <property type="entry name" value="MgTranspt_CorA/ZnTranspt_ZntB"/>
</dbReference>
<dbReference type="SUPFAM" id="SSF144083">
    <property type="entry name" value="Magnesium transport protein CorA, transmembrane region"/>
    <property type="match status" value="1"/>
</dbReference>
<organism evidence="13 14">
    <name type="scientific">Faecalicatena orotica</name>
    <dbReference type="NCBI Taxonomy" id="1544"/>
    <lineage>
        <taxon>Bacteria</taxon>
        <taxon>Bacillati</taxon>
        <taxon>Bacillota</taxon>
        <taxon>Clostridia</taxon>
        <taxon>Lachnospirales</taxon>
        <taxon>Lachnospiraceae</taxon>
        <taxon>Faecalicatena</taxon>
    </lineage>
</organism>
<dbReference type="GO" id="GO:0015095">
    <property type="term" value="F:magnesium ion transmembrane transporter activity"/>
    <property type="evidence" value="ECO:0007669"/>
    <property type="project" value="TreeGrafter"/>
</dbReference>
<evidence type="ECO:0000256" key="9">
    <source>
        <dbReference type="ARBA" id="ARBA00023136"/>
    </source>
</evidence>
<feature type="transmembrane region" description="Helical" evidence="12">
    <location>
        <begin position="280"/>
        <end position="300"/>
    </location>
</feature>
<comment type="function">
    <text evidence="11">Mediates influx of magnesium ions. Alternates between open and closed states. Activated by low cytoplasmic Mg(2+) levels. Inactive when cytoplasmic Mg(2+) levels are high.</text>
</comment>
<dbReference type="InterPro" id="IPR045861">
    <property type="entry name" value="CorA_cytoplasmic_dom"/>
</dbReference>
<keyword evidence="9 12" id="KW-0472">Membrane</keyword>
<comment type="subcellular location">
    <subcellularLocation>
        <location evidence="1">Cell membrane</location>
        <topology evidence="1">Multi-pass membrane protein</topology>
    </subcellularLocation>
</comment>
<proteinExistence type="inferred from homology"/>
<dbReference type="Proteomes" id="UP000245845">
    <property type="component" value="Unassembled WGS sequence"/>
</dbReference>
<evidence type="ECO:0000256" key="7">
    <source>
        <dbReference type="ARBA" id="ARBA00022989"/>
    </source>
</evidence>
<dbReference type="EMBL" id="QGDL01000005">
    <property type="protein sequence ID" value="PWJ29947.1"/>
    <property type="molecule type" value="Genomic_DNA"/>
</dbReference>
<evidence type="ECO:0000313" key="14">
    <source>
        <dbReference type="Proteomes" id="UP000245845"/>
    </source>
</evidence>
<evidence type="ECO:0000256" key="10">
    <source>
        <dbReference type="ARBA" id="ARBA00034269"/>
    </source>
</evidence>
<gene>
    <name evidence="13" type="ORF">A8806_105250</name>
</gene>
<dbReference type="PANTHER" id="PTHR46494">
    <property type="entry name" value="CORA FAMILY METAL ION TRANSPORTER (EUROFUNG)"/>
    <property type="match status" value="1"/>
</dbReference>
<accession>A0A2Y9BCS0</accession>
<evidence type="ECO:0000256" key="11">
    <source>
        <dbReference type="ARBA" id="ARBA00045497"/>
    </source>
</evidence>
<dbReference type="RefSeq" id="WP_242996037.1">
    <property type="nucleotide sequence ID" value="NZ_BAAACK010000018.1"/>
</dbReference>